<comment type="caution">
    <text evidence="1">The sequence shown here is derived from an EMBL/GenBank/DDBJ whole genome shotgun (WGS) entry which is preliminary data.</text>
</comment>
<reference evidence="1 2" key="1">
    <citation type="submission" date="2018-02" db="EMBL/GenBank/DDBJ databases">
        <title>8 Nocardia nova and 1 Nocardia cyriacigeorgica strain used for evolution to TMP-SMX.</title>
        <authorList>
            <person name="Mehta H."/>
            <person name="Weng J."/>
            <person name="Shamoo Y."/>
        </authorList>
    </citation>
    <scope>NUCLEOTIDE SEQUENCE [LARGE SCALE GENOMIC DNA]</scope>
    <source>
        <strain evidence="1 2">MDA3139</strain>
    </source>
</reference>
<evidence type="ECO:0008006" key="3">
    <source>
        <dbReference type="Google" id="ProtNLM"/>
    </source>
</evidence>
<organism evidence="1 2">
    <name type="scientific">Nocardia nova</name>
    <dbReference type="NCBI Taxonomy" id="37330"/>
    <lineage>
        <taxon>Bacteria</taxon>
        <taxon>Bacillati</taxon>
        <taxon>Actinomycetota</taxon>
        <taxon>Actinomycetes</taxon>
        <taxon>Mycobacteriales</taxon>
        <taxon>Nocardiaceae</taxon>
        <taxon>Nocardia</taxon>
    </lineage>
</organism>
<proteinExistence type="predicted"/>
<dbReference type="RefSeq" id="WP_104380704.1">
    <property type="nucleotide sequence ID" value="NZ_PSZC01000039.1"/>
</dbReference>
<dbReference type="AlphaFoldDB" id="A0A2S6ACY7"/>
<dbReference type="Proteomes" id="UP000239874">
    <property type="component" value="Unassembled WGS sequence"/>
</dbReference>
<accession>A0A2S6ACY7</accession>
<name>A0A2S6ACY7_9NOCA</name>
<gene>
    <name evidence="1" type="ORF">C5E45_32945</name>
</gene>
<dbReference type="EMBL" id="PSZC01000039">
    <property type="protein sequence ID" value="PPJ31900.1"/>
    <property type="molecule type" value="Genomic_DNA"/>
</dbReference>
<evidence type="ECO:0000313" key="2">
    <source>
        <dbReference type="Proteomes" id="UP000239874"/>
    </source>
</evidence>
<evidence type="ECO:0000313" key="1">
    <source>
        <dbReference type="EMBL" id="PPJ31900.1"/>
    </source>
</evidence>
<sequence>MPDFGPSGQDLFDSLHDESDPASLTVLEVEAARIVDRLDHLAALLDGDIDCWARLADARDDVIEVRVDNALVEARQQASTLVRILAEINRRKGKTTGGAEDDPLDDL</sequence>
<protein>
    <recommendedName>
        <fullName evidence="3">Terminase small subunit</fullName>
    </recommendedName>
</protein>